<feature type="domain" description="GAF" evidence="4">
    <location>
        <begin position="155"/>
        <end position="304"/>
    </location>
</feature>
<evidence type="ECO:0000313" key="6">
    <source>
        <dbReference type="Proteomes" id="UP000179037"/>
    </source>
</evidence>
<dbReference type="InterPro" id="IPR029016">
    <property type="entry name" value="GAF-like_dom_sf"/>
</dbReference>
<dbReference type="SUPFAM" id="SSF55781">
    <property type="entry name" value="GAF domain-like"/>
    <property type="match status" value="1"/>
</dbReference>
<reference evidence="5 6" key="1">
    <citation type="journal article" date="2016" name="Nat. Commun.">
        <title>Thousands of microbial genomes shed light on interconnected biogeochemical processes in an aquifer system.</title>
        <authorList>
            <person name="Anantharaman K."/>
            <person name="Brown C.T."/>
            <person name="Hug L.A."/>
            <person name="Sharon I."/>
            <person name="Castelle C.J."/>
            <person name="Probst A.J."/>
            <person name="Thomas B.C."/>
            <person name="Singh A."/>
            <person name="Wilkins M.J."/>
            <person name="Karaoz U."/>
            <person name="Brodie E.L."/>
            <person name="Williams K.H."/>
            <person name="Hubbard S.S."/>
            <person name="Banfield J.F."/>
        </authorList>
    </citation>
    <scope>NUCLEOTIDE SEQUENCE [LARGE SCALE GENOMIC DNA]</scope>
</reference>
<dbReference type="STRING" id="1817768.A3A87_03625"/>
<dbReference type="InterPro" id="IPR050465">
    <property type="entry name" value="UPF0194_transport"/>
</dbReference>
<dbReference type="InterPro" id="IPR003018">
    <property type="entry name" value="GAF"/>
</dbReference>
<dbReference type="SUPFAM" id="SSF111369">
    <property type="entry name" value="HlyD-like secretion proteins"/>
    <property type="match status" value="1"/>
</dbReference>
<evidence type="ECO:0000256" key="1">
    <source>
        <dbReference type="ARBA" id="ARBA00004196"/>
    </source>
</evidence>
<gene>
    <name evidence="5" type="ORF">A3A87_03625</name>
</gene>
<dbReference type="Pfam" id="PF01590">
    <property type="entry name" value="GAF"/>
    <property type="match status" value="1"/>
</dbReference>
<evidence type="ECO:0000256" key="2">
    <source>
        <dbReference type="ARBA" id="ARBA00023054"/>
    </source>
</evidence>
<evidence type="ECO:0000256" key="3">
    <source>
        <dbReference type="SAM" id="Coils"/>
    </source>
</evidence>
<keyword evidence="2 3" id="KW-0175">Coiled coil</keyword>
<dbReference type="PANTHER" id="PTHR32347">
    <property type="entry name" value="EFFLUX SYSTEM COMPONENT YKNX-RELATED"/>
    <property type="match status" value="1"/>
</dbReference>
<dbReference type="SMART" id="SM00065">
    <property type="entry name" value="GAF"/>
    <property type="match status" value="1"/>
</dbReference>
<evidence type="ECO:0000313" key="5">
    <source>
        <dbReference type="EMBL" id="OGI52395.1"/>
    </source>
</evidence>
<organism evidence="5 6">
    <name type="scientific">Candidatus Muproteobacteria bacterium RIFCSPLOWO2_01_FULL_60_18</name>
    <dbReference type="NCBI Taxonomy" id="1817768"/>
    <lineage>
        <taxon>Bacteria</taxon>
        <taxon>Pseudomonadati</taxon>
        <taxon>Pseudomonadota</taxon>
        <taxon>Candidatus Muproteobacteria</taxon>
    </lineage>
</organism>
<dbReference type="Pfam" id="PF25973">
    <property type="entry name" value="BSH_CzcB"/>
    <property type="match status" value="1"/>
</dbReference>
<dbReference type="PANTHER" id="PTHR32347:SF23">
    <property type="entry name" value="BLL5650 PROTEIN"/>
    <property type="match status" value="1"/>
</dbReference>
<dbReference type="Proteomes" id="UP000179037">
    <property type="component" value="Unassembled WGS sequence"/>
</dbReference>
<dbReference type="AlphaFoldDB" id="A0A1F6U4U1"/>
<comment type="caution">
    <text evidence="5">The sequence shown here is derived from an EMBL/GenBank/DDBJ whole genome shotgun (WGS) entry which is preliminary data.</text>
</comment>
<dbReference type="Gene3D" id="3.30.450.40">
    <property type="match status" value="1"/>
</dbReference>
<evidence type="ECO:0000259" key="4">
    <source>
        <dbReference type="SMART" id="SM00065"/>
    </source>
</evidence>
<accession>A0A1F6U4U1</accession>
<dbReference type="GO" id="GO:0030313">
    <property type="term" value="C:cell envelope"/>
    <property type="evidence" value="ECO:0007669"/>
    <property type="project" value="UniProtKB-SubCell"/>
</dbReference>
<proteinExistence type="predicted"/>
<dbReference type="Gene3D" id="2.40.30.170">
    <property type="match status" value="1"/>
</dbReference>
<sequence length="592" mass="63440">MTANAHQALHWLSQQCRLIDAAARGVVFLGEPESGSYRAVATWPGDFTAGPAVANAAQAAVSQRAIVFTALEAAAAKSGAPGEVAAAPLIIEGRIHGAVAIELPRATNGQRQAIAQMLTAGSAWFGQCAMDADSARTKQLALTTDLIATALAPRRFAAATMALATELATHLGCERVSIGLVRERRVKLTALSHSTGFSDKQQLIQTIEAAMGEALDRETTIACPAVSDQNPAGGLAHAQLVRRHHMKAVLTVPLHRGQELLGAIAFERGAEQPAFDAETVTLCEQIAALLGPILELRRREERPLHVAIRESLHARLTRLFGPGHITLKLATTVAVALVALALLMPGQYQVTAEAVLEGTVERVVAAPHKGFLQSVSARPGDVLAEGATLATLDDRDLRLEQIKWSAKQQQVSSEFRRALAEHDRANVGIMSAQLAQAEAQLALIEKQLARLQLTAPFAGIVVSGDVAKELGAPVERGQALFKIAPLEGYRVILKVDEGDIADVRVGQHGRLTLTAAPGEGLPIVVERVTPVAVADAEANYFRVEARLDRPPAFLRPGMQGVAKVDIESRQLAWIWTHSLFNWLRLELWSWLP</sequence>
<dbReference type="InterPro" id="IPR058647">
    <property type="entry name" value="BSH_CzcB-like"/>
</dbReference>
<dbReference type="EMBL" id="MFTC01000017">
    <property type="protein sequence ID" value="OGI52395.1"/>
    <property type="molecule type" value="Genomic_DNA"/>
</dbReference>
<feature type="coiled-coil region" evidence="3">
    <location>
        <begin position="427"/>
        <end position="454"/>
    </location>
</feature>
<name>A0A1F6U4U1_9PROT</name>
<comment type="subcellular location">
    <subcellularLocation>
        <location evidence="1">Cell envelope</location>
    </subcellularLocation>
</comment>
<protein>
    <recommendedName>
        <fullName evidence="4">GAF domain-containing protein</fullName>
    </recommendedName>
</protein>